<dbReference type="InterPro" id="IPR025877">
    <property type="entry name" value="MobA-like_NTP_Trfase"/>
</dbReference>
<keyword evidence="3" id="KW-1185">Reference proteome</keyword>
<accession>A0A916JD59</accession>
<dbReference type="GO" id="GO:0016491">
    <property type="term" value="F:oxidoreductase activity"/>
    <property type="evidence" value="ECO:0007669"/>
    <property type="project" value="UniProtKB-KW"/>
</dbReference>
<feature type="domain" description="MobA-like NTP transferase" evidence="1">
    <location>
        <begin position="10"/>
        <end position="170"/>
    </location>
</feature>
<dbReference type="CDD" id="cd04182">
    <property type="entry name" value="GT_2_like_f"/>
    <property type="match status" value="1"/>
</dbReference>
<dbReference type="EC" id="1.1.1.328" evidence="2"/>
<dbReference type="EMBL" id="CAJRAF010000002">
    <property type="protein sequence ID" value="CAG5004028.1"/>
    <property type="molecule type" value="Genomic_DNA"/>
</dbReference>
<dbReference type="InterPro" id="IPR029044">
    <property type="entry name" value="Nucleotide-diphossugar_trans"/>
</dbReference>
<gene>
    <name evidence="2" type="primary">nboR</name>
    <name evidence="2" type="ORF">DYBT9275_03284</name>
</gene>
<evidence type="ECO:0000313" key="3">
    <source>
        <dbReference type="Proteomes" id="UP000680038"/>
    </source>
</evidence>
<proteinExistence type="predicted"/>
<dbReference type="PANTHER" id="PTHR43777">
    <property type="entry name" value="MOLYBDENUM COFACTOR CYTIDYLYLTRANSFERASE"/>
    <property type="match status" value="1"/>
</dbReference>
<reference evidence="2" key="1">
    <citation type="submission" date="2021-04" db="EMBL/GenBank/DDBJ databases">
        <authorList>
            <person name="Rodrigo-Torres L."/>
            <person name="Arahal R. D."/>
            <person name="Lucena T."/>
        </authorList>
    </citation>
    <scope>NUCLEOTIDE SEQUENCE</scope>
    <source>
        <strain evidence="2">CECT 9275</strain>
    </source>
</reference>
<keyword evidence="2" id="KW-0560">Oxidoreductase</keyword>
<dbReference type="Pfam" id="PF12804">
    <property type="entry name" value="NTP_transf_3"/>
    <property type="match status" value="1"/>
</dbReference>
<organism evidence="2 3">
    <name type="scientific">Dyadobacter helix</name>
    <dbReference type="NCBI Taxonomy" id="2822344"/>
    <lineage>
        <taxon>Bacteria</taxon>
        <taxon>Pseudomonadati</taxon>
        <taxon>Bacteroidota</taxon>
        <taxon>Cytophagia</taxon>
        <taxon>Cytophagales</taxon>
        <taxon>Spirosomataceae</taxon>
        <taxon>Dyadobacter</taxon>
    </lineage>
</organism>
<dbReference type="Gene3D" id="3.90.550.10">
    <property type="entry name" value="Spore Coat Polysaccharide Biosynthesis Protein SpsA, Chain A"/>
    <property type="match status" value="1"/>
</dbReference>
<evidence type="ECO:0000259" key="1">
    <source>
        <dbReference type="Pfam" id="PF12804"/>
    </source>
</evidence>
<comment type="caution">
    <text evidence="2">The sequence shown here is derived from an EMBL/GenBank/DDBJ whole genome shotgun (WGS) entry which is preliminary data.</text>
</comment>
<dbReference type="SUPFAM" id="SSF53448">
    <property type="entry name" value="Nucleotide-diphospho-sugar transferases"/>
    <property type="match status" value="1"/>
</dbReference>
<dbReference type="PANTHER" id="PTHR43777:SF1">
    <property type="entry name" value="MOLYBDENUM COFACTOR CYTIDYLYLTRANSFERASE"/>
    <property type="match status" value="1"/>
</dbReference>
<name>A0A916JD59_9BACT</name>
<dbReference type="AlphaFoldDB" id="A0A916JD59"/>
<dbReference type="Proteomes" id="UP000680038">
    <property type="component" value="Unassembled WGS sequence"/>
</dbReference>
<protein>
    <submittedName>
        <fullName evidence="2">Nicotine blue oxidoreductase</fullName>
        <ecNumber evidence="2">1.1.1.328</ecNumber>
    </submittedName>
</protein>
<dbReference type="GO" id="GO:0016779">
    <property type="term" value="F:nucleotidyltransferase activity"/>
    <property type="evidence" value="ECO:0007669"/>
    <property type="project" value="UniProtKB-ARBA"/>
</dbReference>
<dbReference type="RefSeq" id="WP_215239802.1">
    <property type="nucleotide sequence ID" value="NZ_CAJRAF010000002.1"/>
</dbReference>
<sequence length="202" mass="22044">MKTVPSTGIVILAAGSSSRLGEPKQLLQYRGKSLIRQVTESALMAIGSPVVVVTGCYQKEILEVLEPLPIFPIRNDAWQEGMASSIRTGLEELFRLFPSIQQVILAVSDQPFVTAELLTALITKAIENDNGIIASYYDDTAGTPVLFKKKYFASLMSLEGAQGAKKILKQFKNDITYLSFPAGGTDIDTQVDYQNLINGIPQ</sequence>
<evidence type="ECO:0000313" key="2">
    <source>
        <dbReference type="EMBL" id="CAG5004028.1"/>
    </source>
</evidence>